<dbReference type="GO" id="GO:0006310">
    <property type="term" value="P:DNA recombination"/>
    <property type="evidence" value="ECO:0007669"/>
    <property type="project" value="UniProtKB-UniRule"/>
</dbReference>
<dbReference type="InterPro" id="IPR042242">
    <property type="entry name" value="RecO_C"/>
</dbReference>
<accession>A0A2H0X750</accession>
<dbReference type="Pfam" id="PF02565">
    <property type="entry name" value="RecO_C"/>
    <property type="match status" value="1"/>
</dbReference>
<dbReference type="HAMAP" id="MF_00201">
    <property type="entry name" value="RecO"/>
    <property type="match status" value="1"/>
</dbReference>
<name>A0A2H0X750_UNCKA</name>
<evidence type="ECO:0000256" key="1">
    <source>
        <dbReference type="ARBA" id="ARBA00007452"/>
    </source>
</evidence>
<dbReference type="PANTHER" id="PTHR33991:SF1">
    <property type="entry name" value="DNA REPAIR PROTEIN RECO"/>
    <property type="match status" value="1"/>
</dbReference>
<comment type="function">
    <text evidence="7">Involved in DNA repair and RecF pathway recombination.</text>
</comment>
<dbReference type="Gene3D" id="2.40.50.140">
    <property type="entry name" value="Nucleic acid-binding proteins"/>
    <property type="match status" value="1"/>
</dbReference>
<gene>
    <name evidence="7" type="primary">recO</name>
    <name evidence="9" type="ORF">COT52_02145</name>
</gene>
<dbReference type="GO" id="GO:0006302">
    <property type="term" value="P:double-strand break repair"/>
    <property type="evidence" value="ECO:0007669"/>
    <property type="project" value="TreeGrafter"/>
</dbReference>
<keyword evidence="5 7" id="KW-0234">DNA repair</keyword>
<dbReference type="SUPFAM" id="SSF50249">
    <property type="entry name" value="Nucleic acid-binding proteins"/>
    <property type="match status" value="1"/>
</dbReference>
<sequence length="268" mass="30322">MLIQPKIVAVYTTEALILKTKDYGEADRILTVFTKDRGKIGAIAKGVRRMESRKGGNVDQLNYVLVSLAEGRDLHVVTEVESLASFHRLKNELNLAVLGYYVAELIDRFFADEQVCYSIFRSALMTLSRLDKRSSFLRKILALRLFELDLLEELGFNPQFRSCVICGLPIRHEGCVFDASQGGVICRDCAVGRRGGIAMELETLRLIRNLQSRAWNDVKRVHCLNAQLNQVGDSLKYYLEWLLERKFGSLELLSDISCLEKINGSVSL</sequence>
<dbReference type="Proteomes" id="UP000231414">
    <property type="component" value="Unassembled WGS sequence"/>
</dbReference>
<evidence type="ECO:0000256" key="4">
    <source>
        <dbReference type="ARBA" id="ARBA00023172"/>
    </source>
</evidence>
<evidence type="ECO:0000313" key="9">
    <source>
        <dbReference type="EMBL" id="PIS20744.1"/>
    </source>
</evidence>
<dbReference type="Pfam" id="PF11967">
    <property type="entry name" value="RecO_N"/>
    <property type="match status" value="1"/>
</dbReference>
<dbReference type="NCBIfam" id="TIGR00613">
    <property type="entry name" value="reco"/>
    <property type="match status" value="1"/>
</dbReference>
<evidence type="ECO:0000256" key="6">
    <source>
        <dbReference type="ARBA" id="ARBA00033409"/>
    </source>
</evidence>
<evidence type="ECO:0000256" key="3">
    <source>
        <dbReference type="ARBA" id="ARBA00022763"/>
    </source>
</evidence>
<dbReference type="InterPro" id="IPR012340">
    <property type="entry name" value="NA-bd_OB-fold"/>
</dbReference>
<dbReference type="GO" id="GO:0043590">
    <property type="term" value="C:bacterial nucleoid"/>
    <property type="evidence" value="ECO:0007669"/>
    <property type="project" value="TreeGrafter"/>
</dbReference>
<feature type="domain" description="DNA replication/recombination mediator RecO N-terminal" evidence="8">
    <location>
        <begin position="11"/>
        <end position="86"/>
    </location>
</feature>
<dbReference type="InterPro" id="IPR037278">
    <property type="entry name" value="ARFGAP/RecO"/>
</dbReference>
<evidence type="ECO:0000256" key="5">
    <source>
        <dbReference type="ARBA" id="ARBA00023204"/>
    </source>
</evidence>
<evidence type="ECO:0000256" key="2">
    <source>
        <dbReference type="ARBA" id="ARBA00021310"/>
    </source>
</evidence>
<dbReference type="SUPFAM" id="SSF57863">
    <property type="entry name" value="ArfGap/RecO-like zinc finger"/>
    <property type="match status" value="1"/>
</dbReference>
<comment type="similarity">
    <text evidence="1 7">Belongs to the RecO family.</text>
</comment>
<dbReference type="Gene3D" id="1.20.1440.120">
    <property type="entry name" value="Recombination protein O, C-terminal domain"/>
    <property type="match status" value="1"/>
</dbReference>
<evidence type="ECO:0000313" key="10">
    <source>
        <dbReference type="Proteomes" id="UP000231414"/>
    </source>
</evidence>
<keyword evidence="4 7" id="KW-0233">DNA recombination</keyword>
<protein>
    <recommendedName>
        <fullName evidence="2 7">DNA repair protein RecO</fullName>
    </recommendedName>
    <alternativeName>
        <fullName evidence="6 7">Recombination protein O</fullName>
    </alternativeName>
</protein>
<reference evidence="10" key="1">
    <citation type="submission" date="2017-09" db="EMBL/GenBank/DDBJ databases">
        <title>Depth-based differentiation of microbial function through sediment-hosted aquifers and enrichment of novel symbionts in the deep terrestrial subsurface.</title>
        <authorList>
            <person name="Probst A.J."/>
            <person name="Ladd B."/>
            <person name="Jarett J.K."/>
            <person name="Geller-Mcgrath D.E."/>
            <person name="Sieber C.M.K."/>
            <person name="Emerson J.B."/>
            <person name="Anantharaman K."/>
            <person name="Thomas B.C."/>
            <person name="Malmstrom R."/>
            <person name="Stieglmeier M."/>
            <person name="Klingl A."/>
            <person name="Woyke T."/>
            <person name="Ryan C.M."/>
            <person name="Banfield J.F."/>
        </authorList>
    </citation>
    <scope>NUCLEOTIDE SEQUENCE [LARGE SCALE GENOMIC DNA]</scope>
</reference>
<dbReference type="InterPro" id="IPR022572">
    <property type="entry name" value="DNA_rep/recomb_RecO_N"/>
</dbReference>
<evidence type="ECO:0000259" key="8">
    <source>
        <dbReference type="Pfam" id="PF11967"/>
    </source>
</evidence>
<proteinExistence type="inferred from homology"/>
<dbReference type="InterPro" id="IPR003717">
    <property type="entry name" value="RecO"/>
</dbReference>
<dbReference type="PANTHER" id="PTHR33991">
    <property type="entry name" value="DNA REPAIR PROTEIN RECO"/>
    <property type="match status" value="1"/>
</dbReference>
<organism evidence="9 10">
    <name type="scientific">candidate division WWE3 bacterium CG08_land_8_20_14_0_20_43_13</name>
    <dbReference type="NCBI Taxonomy" id="1975087"/>
    <lineage>
        <taxon>Bacteria</taxon>
        <taxon>Katanobacteria</taxon>
    </lineage>
</organism>
<keyword evidence="3 7" id="KW-0227">DNA damage</keyword>
<dbReference type="EMBL" id="PEYW01000030">
    <property type="protein sequence ID" value="PIS20744.1"/>
    <property type="molecule type" value="Genomic_DNA"/>
</dbReference>
<comment type="caution">
    <text evidence="9">The sequence shown here is derived from an EMBL/GenBank/DDBJ whole genome shotgun (WGS) entry which is preliminary data.</text>
</comment>
<evidence type="ECO:0000256" key="7">
    <source>
        <dbReference type="HAMAP-Rule" id="MF_00201"/>
    </source>
</evidence>
<dbReference type="AlphaFoldDB" id="A0A2H0X750"/>